<feature type="compositionally biased region" description="Gly residues" evidence="3">
    <location>
        <begin position="301"/>
        <end position="311"/>
    </location>
</feature>
<keyword evidence="6" id="KW-1185">Reference proteome</keyword>
<sequence>MGRPDEQKGGKTLAVSVDINGAANYDAILRQGQRANKVIHSGHKALVPKVDLLDPQNLARPDEEEVERTARETLEALNKRVNSKLATQNPSTLPEQPGAPTYIKYTPSQQGAAYASGAKQRIIKLQDMPVDPLEPPKFRHTKVPRGTGSPPVPVMHSPPRPVTAEDHANWKIPPCISNWKNAKGYTIPLDKRLAADGRGLQEQTISDKFASLSEALQVAESKAREATEMRKHVALEMARRQKQAKDEALRKLAQQARMERGGPLAAAAAAGGGGGWLASRLDAGGAPAAAAEMPRYPGPPGAGGGGGGGGYRGDDSPGSSEDEERRRGSRRRDEGGSRGRERDEYQETAQEREERRRRDELREERRRERERERRLEAKEGAGPAKKSKLTRDRERDVGEKIALGMANVGATGEVAYDSRLFNQEQGMGTGFGAEDSYSLYDKPLFTSRESNLFKPIKNRDEEVYAGAAGGDGDVRTEKFKADRGFSGAERDGAAAAGGKRGAGVEYEHAAVEADPFGLEQFMQNVDKGRRVLDGIGQKGGMAAGAGGGGYDGEGSGRRMQFTSGSQQ</sequence>
<accession>A0ABY8TJ40</accession>
<feature type="region of interest" description="Disordered" evidence="3">
    <location>
        <begin position="130"/>
        <end position="158"/>
    </location>
</feature>
<feature type="domain" description="SKI-interacting protein SKIP SNW" evidence="4">
    <location>
        <begin position="101"/>
        <end position="260"/>
    </location>
</feature>
<dbReference type="EMBL" id="CP126208">
    <property type="protein sequence ID" value="WIA09040.1"/>
    <property type="molecule type" value="Genomic_DNA"/>
</dbReference>
<dbReference type="InterPro" id="IPR017862">
    <property type="entry name" value="SKI-int_prot_SKIP"/>
</dbReference>
<feature type="coiled-coil region" evidence="2">
    <location>
        <begin position="209"/>
        <end position="255"/>
    </location>
</feature>
<name>A0ABY8TJ40_TETOB</name>
<evidence type="ECO:0000259" key="4">
    <source>
        <dbReference type="Pfam" id="PF02731"/>
    </source>
</evidence>
<feature type="compositionally biased region" description="Basic and acidic residues" evidence="3">
    <location>
        <begin position="323"/>
        <end position="379"/>
    </location>
</feature>
<reference evidence="5 6" key="1">
    <citation type="submission" date="2023-05" db="EMBL/GenBank/DDBJ databases">
        <title>A 100% complete, gapless, phased diploid assembly of the Scenedesmus obliquus UTEX 3031 genome.</title>
        <authorList>
            <person name="Biondi T.C."/>
            <person name="Hanschen E.R."/>
            <person name="Kwon T."/>
            <person name="Eng W."/>
            <person name="Kruse C.P.S."/>
            <person name="Koehler S.I."/>
            <person name="Kunde Y."/>
            <person name="Gleasner C.D."/>
            <person name="You Mak K.T."/>
            <person name="Polle J."/>
            <person name="Hovde B.T."/>
            <person name="Starkenburg S.R."/>
        </authorList>
    </citation>
    <scope>NUCLEOTIDE SEQUENCE [LARGE SCALE GENOMIC DNA]</scope>
    <source>
        <strain evidence="5 6">DOE0152z</strain>
    </source>
</reference>
<proteinExistence type="inferred from homology"/>
<evidence type="ECO:0000313" key="6">
    <source>
        <dbReference type="Proteomes" id="UP001244341"/>
    </source>
</evidence>
<comment type="similarity">
    <text evidence="1">Belongs to the SNW family.</text>
</comment>
<evidence type="ECO:0000256" key="2">
    <source>
        <dbReference type="SAM" id="Coils"/>
    </source>
</evidence>
<protein>
    <recommendedName>
        <fullName evidence="4">SKI-interacting protein SKIP SNW domain-containing protein</fullName>
    </recommendedName>
</protein>
<evidence type="ECO:0000313" key="5">
    <source>
        <dbReference type="EMBL" id="WIA09040.1"/>
    </source>
</evidence>
<keyword evidence="2" id="KW-0175">Coiled coil</keyword>
<dbReference type="Proteomes" id="UP001244341">
    <property type="component" value="Chromosome 1b"/>
</dbReference>
<organism evidence="5 6">
    <name type="scientific">Tetradesmus obliquus</name>
    <name type="common">Green alga</name>
    <name type="synonym">Acutodesmus obliquus</name>
    <dbReference type="NCBI Taxonomy" id="3088"/>
    <lineage>
        <taxon>Eukaryota</taxon>
        <taxon>Viridiplantae</taxon>
        <taxon>Chlorophyta</taxon>
        <taxon>core chlorophytes</taxon>
        <taxon>Chlorophyceae</taxon>
        <taxon>CS clade</taxon>
        <taxon>Sphaeropleales</taxon>
        <taxon>Scenedesmaceae</taxon>
        <taxon>Tetradesmus</taxon>
    </lineage>
</organism>
<evidence type="ECO:0000256" key="1">
    <source>
        <dbReference type="ARBA" id="ARBA00010197"/>
    </source>
</evidence>
<dbReference type="InterPro" id="IPR004015">
    <property type="entry name" value="SKI-int_prot_SKIP_SNW-dom"/>
</dbReference>
<dbReference type="PANTHER" id="PTHR12096">
    <property type="entry name" value="NUCLEAR PROTEIN SKIP-RELATED"/>
    <property type="match status" value="1"/>
</dbReference>
<evidence type="ECO:0000256" key="3">
    <source>
        <dbReference type="SAM" id="MobiDB-lite"/>
    </source>
</evidence>
<feature type="region of interest" description="Disordered" evidence="3">
    <location>
        <begin position="289"/>
        <end position="395"/>
    </location>
</feature>
<feature type="region of interest" description="Disordered" evidence="3">
    <location>
        <begin position="535"/>
        <end position="567"/>
    </location>
</feature>
<gene>
    <name evidence="5" type="ORF">OEZ85_008454</name>
</gene>
<feature type="compositionally biased region" description="Gly residues" evidence="3">
    <location>
        <begin position="536"/>
        <end position="553"/>
    </location>
</feature>
<dbReference type="Pfam" id="PF02731">
    <property type="entry name" value="SKIP_SNW"/>
    <property type="match status" value="1"/>
</dbReference>